<name>A0A8H7E684_9EURO</name>
<keyword evidence="2" id="KW-1185">Reference proteome</keyword>
<proteinExistence type="predicted"/>
<evidence type="ECO:0000313" key="2">
    <source>
        <dbReference type="Proteomes" id="UP000606974"/>
    </source>
</evidence>
<dbReference type="Proteomes" id="UP000606974">
    <property type="component" value="Unassembled WGS sequence"/>
</dbReference>
<accession>A0A8H7E684</accession>
<dbReference type="AlphaFoldDB" id="A0A8H7E684"/>
<sequence length="335" mass="38109">MQSIERCTIKPWLSPAFIGVSIHQWRRLPSCLMILYNTSHPAARRPAKDELADRTEAWRQNSVQLRILHFYLLPSNKSYFIPFLLDSSLQRLYLKDDPPILQTLLDNAPNGLNGIHRLFSDHLKMHVRRGHISQTKLVTIKRLQAQVTTLPYQQRTECRWNMAYLQLHDLADDHAVPAPYYLTRNVDSQRELVQPTFVDIEGSSIPDHPHGGEMSDSLVKKVLEPSDSMLSPEIPLRDLRPPPSDFNWDEWLHPINFPSGCPSPMGDDVAAPMPGLPAPDSKSMKTFSPEVQRTCRVPKPFDSMREAGILGYKTKSAMCLLSSAIRHSFRSTAKA</sequence>
<reference evidence="1" key="1">
    <citation type="submission" date="2020-02" db="EMBL/GenBank/DDBJ databases">
        <authorList>
            <person name="Palmer J.M."/>
        </authorList>
    </citation>
    <scope>NUCLEOTIDE SEQUENCE</scope>
    <source>
        <strain evidence="1">EPUS1.4</strain>
        <tissue evidence="1">Thallus</tissue>
    </source>
</reference>
<dbReference type="EMBL" id="JAACFV010000038">
    <property type="protein sequence ID" value="KAF7509713.1"/>
    <property type="molecule type" value="Genomic_DNA"/>
</dbReference>
<evidence type="ECO:0000313" key="1">
    <source>
        <dbReference type="EMBL" id="KAF7509713.1"/>
    </source>
</evidence>
<gene>
    <name evidence="1" type="ORF">GJ744_007584</name>
</gene>
<comment type="caution">
    <text evidence="1">The sequence shown here is derived from an EMBL/GenBank/DDBJ whole genome shotgun (WGS) entry which is preliminary data.</text>
</comment>
<protein>
    <submittedName>
        <fullName evidence="1">Uncharacterized protein</fullName>
    </submittedName>
</protein>
<organism evidence="1 2">
    <name type="scientific">Endocarpon pusillum</name>
    <dbReference type="NCBI Taxonomy" id="364733"/>
    <lineage>
        <taxon>Eukaryota</taxon>
        <taxon>Fungi</taxon>
        <taxon>Dikarya</taxon>
        <taxon>Ascomycota</taxon>
        <taxon>Pezizomycotina</taxon>
        <taxon>Eurotiomycetes</taxon>
        <taxon>Chaetothyriomycetidae</taxon>
        <taxon>Verrucariales</taxon>
        <taxon>Verrucariaceae</taxon>
        <taxon>Endocarpon</taxon>
    </lineage>
</organism>